<dbReference type="STRING" id="1423750.FC89_GL002224"/>
<dbReference type="Pfam" id="PF01717">
    <property type="entry name" value="Meth_synt_2"/>
    <property type="match status" value="1"/>
</dbReference>
<dbReference type="GO" id="GO:0008270">
    <property type="term" value="F:zinc ion binding"/>
    <property type="evidence" value="ECO:0007669"/>
    <property type="project" value="InterPro"/>
</dbReference>
<gene>
    <name evidence="2" type="ORF">FC89_GL002224</name>
</gene>
<reference evidence="2 3" key="1">
    <citation type="journal article" date="2015" name="Genome Announc.">
        <title>Expanding the biotechnology potential of lactobacilli through comparative genomics of 213 strains and associated genera.</title>
        <authorList>
            <person name="Sun Z."/>
            <person name="Harris H.M."/>
            <person name="McCann A."/>
            <person name="Guo C."/>
            <person name="Argimon S."/>
            <person name="Zhang W."/>
            <person name="Yang X."/>
            <person name="Jeffery I.B."/>
            <person name="Cooney J.C."/>
            <person name="Kagawa T.F."/>
            <person name="Liu W."/>
            <person name="Song Y."/>
            <person name="Salvetti E."/>
            <person name="Wrobel A."/>
            <person name="Rasinkangas P."/>
            <person name="Parkhill J."/>
            <person name="Rea M.C."/>
            <person name="O'Sullivan O."/>
            <person name="Ritari J."/>
            <person name="Douillard F.P."/>
            <person name="Paul Ross R."/>
            <person name="Yang R."/>
            <person name="Briner A.E."/>
            <person name="Felis G.E."/>
            <person name="de Vos W.M."/>
            <person name="Barrangou R."/>
            <person name="Klaenhammer T.R."/>
            <person name="Caufield P.W."/>
            <person name="Cui Y."/>
            <person name="Zhang H."/>
            <person name="O'Toole P.W."/>
        </authorList>
    </citation>
    <scope>NUCLEOTIDE SEQUENCE [LARGE SCALE GENOMIC DNA]</scope>
    <source>
        <strain evidence="2 3">DSM 18630</strain>
    </source>
</reference>
<dbReference type="InterPro" id="IPR002629">
    <property type="entry name" value="Met_Synth_C/arc"/>
</dbReference>
<dbReference type="Proteomes" id="UP000051451">
    <property type="component" value="Unassembled WGS sequence"/>
</dbReference>
<dbReference type="GO" id="GO:0003871">
    <property type="term" value="F:5-methyltetrahydropteroyltriglutamate-homocysteine S-methyltransferase activity"/>
    <property type="evidence" value="ECO:0007669"/>
    <property type="project" value="InterPro"/>
</dbReference>
<keyword evidence="3" id="KW-1185">Reference proteome</keyword>
<dbReference type="NCBIfam" id="NF005085">
    <property type="entry name" value="PRK06520.1"/>
    <property type="match status" value="1"/>
</dbReference>
<dbReference type="AlphaFoldDB" id="A0A0R1VL58"/>
<evidence type="ECO:0000259" key="1">
    <source>
        <dbReference type="Pfam" id="PF01717"/>
    </source>
</evidence>
<evidence type="ECO:0000313" key="2">
    <source>
        <dbReference type="EMBL" id="KRM04539.1"/>
    </source>
</evidence>
<dbReference type="NCBIfam" id="NF004875">
    <property type="entry name" value="PRK06233.1"/>
    <property type="match status" value="1"/>
</dbReference>
<comment type="caution">
    <text evidence="2">The sequence shown here is derived from an EMBL/GenBank/DDBJ whole genome shotgun (WGS) entry which is preliminary data.</text>
</comment>
<dbReference type="CDD" id="cd03311">
    <property type="entry name" value="CIMS_C_terminal_like"/>
    <property type="match status" value="1"/>
</dbReference>
<dbReference type="EMBL" id="AZGB01000027">
    <property type="protein sequence ID" value="KRM04539.1"/>
    <property type="molecule type" value="Genomic_DNA"/>
</dbReference>
<dbReference type="GO" id="GO:0009086">
    <property type="term" value="P:methionine biosynthetic process"/>
    <property type="evidence" value="ECO:0007669"/>
    <property type="project" value="InterPro"/>
</dbReference>
<dbReference type="Gene3D" id="3.20.20.210">
    <property type="match status" value="1"/>
</dbReference>
<dbReference type="PATRIC" id="fig|1423750.3.peg.2264"/>
<feature type="domain" description="Cobalamin-independent methionine synthase MetE C-terminal/archaeal" evidence="1">
    <location>
        <begin position="191"/>
        <end position="377"/>
    </location>
</feature>
<protein>
    <recommendedName>
        <fullName evidence="1">Cobalamin-independent methionine synthase MetE C-terminal/archaeal domain-containing protein</fullName>
    </recommendedName>
</protein>
<dbReference type="InterPro" id="IPR038071">
    <property type="entry name" value="UROD/MetE-like_sf"/>
</dbReference>
<accession>A0A0R1VL58</accession>
<sequence length="404" mass="45970">MVTRKFRPCSWIAGTRAFYFGKLKGEIIMTAQNQTKVGPFRYDIVGSFLRTPALKAALAKQRSGELSASEFLQVRQAEIKKLVAAEVEHGLADVTDGEFSRSWWHLDFLWGLNGVEHYDYQKSYKFKGAKTRTDNAELNGRVAYNPDHPFFAAFKYLKSVTPAGIVPKQTIPSPTMLFRDNRSDNWPKFYQQRTDYLHDLAQAYHLTIQHFYDLGARYVQIDDTTWAFLISKLNETKDSPAEQKKYVTLAQEAVSVINEMLTGLPADLTVTTHICRGNFRSTFLFAGGYQAVAKYLAQLNYDGFFLEYDNERSGDFAPLKTIFNNRLEKRIILGLITSKAGKLEDPAEISERLHEASKFVPLANLGLSTQCGFASTEEGNLLTEEQEWAKIELVKKIAQQVWHN</sequence>
<proteinExistence type="predicted"/>
<organism evidence="2 3">
    <name type="scientific">Liquorilactobacillus ghanensis DSM 18630</name>
    <dbReference type="NCBI Taxonomy" id="1423750"/>
    <lineage>
        <taxon>Bacteria</taxon>
        <taxon>Bacillati</taxon>
        <taxon>Bacillota</taxon>
        <taxon>Bacilli</taxon>
        <taxon>Lactobacillales</taxon>
        <taxon>Lactobacillaceae</taxon>
        <taxon>Liquorilactobacillus</taxon>
    </lineage>
</organism>
<dbReference type="PANTHER" id="PTHR43844">
    <property type="entry name" value="METHIONINE SYNTHASE"/>
    <property type="match status" value="1"/>
</dbReference>
<dbReference type="SUPFAM" id="SSF51726">
    <property type="entry name" value="UROD/MetE-like"/>
    <property type="match status" value="1"/>
</dbReference>
<name>A0A0R1VL58_9LACO</name>
<dbReference type="PANTHER" id="PTHR43844:SF1">
    <property type="entry name" value="METHIONINE SYNTHASE"/>
    <property type="match status" value="1"/>
</dbReference>
<evidence type="ECO:0000313" key="3">
    <source>
        <dbReference type="Proteomes" id="UP000051451"/>
    </source>
</evidence>